<dbReference type="AlphaFoldDB" id="A0A7X0B4C0"/>
<feature type="transmembrane region" description="Helical" evidence="1">
    <location>
        <begin position="208"/>
        <end position="234"/>
    </location>
</feature>
<organism evidence="2 3">
    <name type="scientific">Nitrospirillum iridis</name>
    <dbReference type="NCBI Taxonomy" id="765888"/>
    <lineage>
        <taxon>Bacteria</taxon>
        <taxon>Pseudomonadati</taxon>
        <taxon>Pseudomonadota</taxon>
        <taxon>Alphaproteobacteria</taxon>
        <taxon>Rhodospirillales</taxon>
        <taxon>Azospirillaceae</taxon>
        <taxon>Nitrospirillum</taxon>
    </lineage>
</organism>
<evidence type="ECO:0008006" key="4">
    <source>
        <dbReference type="Google" id="ProtNLM"/>
    </source>
</evidence>
<name>A0A7X0B4C0_9PROT</name>
<keyword evidence="3" id="KW-1185">Reference proteome</keyword>
<feature type="transmembrane region" description="Helical" evidence="1">
    <location>
        <begin position="318"/>
        <end position="339"/>
    </location>
</feature>
<reference evidence="2 3" key="1">
    <citation type="submission" date="2020-08" db="EMBL/GenBank/DDBJ databases">
        <title>Genomic Encyclopedia of Type Strains, Phase IV (KMG-IV): sequencing the most valuable type-strain genomes for metagenomic binning, comparative biology and taxonomic classification.</title>
        <authorList>
            <person name="Goeker M."/>
        </authorList>
    </citation>
    <scope>NUCLEOTIDE SEQUENCE [LARGE SCALE GENOMIC DNA]</scope>
    <source>
        <strain evidence="2 3">DSM 22198</strain>
    </source>
</reference>
<feature type="transmembrane region" description="Helical" evidence="1">
    <location>
        <begin position="246"/>
        <end position="264"/>
    </location>
</feature>
<dbReference type="Proteomes" id="UP000539175">
    <property type="component" value="Unassembled WGS sequence"/>
</dbReference>
<keyword evidence="1" id="KW-1133">Transmembrane helix</keyword>
<dbReference type="EMBL" id="JACIIZ010000017">
    <property type="protein sequence ID" value="MBB6254440.1"/>
    <property type="molecule type" value="Genomic_DNA"/>
</dbReference>
<feature type="transmembrane region" description="Helical" evidence="1">
    <location>
        <begin position="102"/>
        <end position="118"/>
    </location>
</feature>
<accession>A0A7X0B4C0</accession>
<feature type="transmembrane region" description="Helical" evidence="1">
    <location>
        <begin position="130"/>
        <end position="149"/>
    </location>
</feature>
<comment type="caution">
    <text evidence="2">The sequence shown here is derived from an EMBL/GenBank/DDBJ whole genome shotgun (WGS) entry which is preliminary data.</text>
</comment>
<proteinExistence type="predicted"/>
<feature type="transmembrane region" description="Helical" evidence="1">
    <location>
        <begin position="184"/>
        <end position="202"/>
    </location>
</feature>
<keyword evidence="1" id="KW-0812">Transmembrane</keyword>
<gene>
    <name evidence="2" type="ORF">FHS74_005029</name>
</gene>
<feature type="transmembrane region" description="Helical" evidence="1">
    <location>
        <begin position="155"/>
        <end position="172"/>
    </location>
</feature>
<evidence type="ECO:0000313" key="2">
    <source>
        <dbReference type="EMBL" id="MBB6254440.1"/>
    </source>
</evidence>
<dbReference type="RefSeq" id="WP_184806855.1">
    <property type="nucleotide sequence ID" value="NZ_JACIIZ010000017.1"/>
</dbReference>
<evidence type="ECO:0000313" key="3">
    <source>
        <dbReference type="Proteomes" id="UP000539175"/>
    </source>
</evidence>
<feature type="transmembrane region" description="Helical" evidence="1">
    <location>
        <begin position="47"/>
        <end position="66"/>
    </location>
</feature>
<feature type="transmembrane region" description="Helical" evidence="1">
    <location>
        <begin position="345"/>
        <end position="363"/>
    </location>
</feature>
<sequence length="522" mass="54737">MVLTDLINNPLMRKAALLALLGAALLGLALATRLSGHPLAPRWGRAATLVVGAAAIIIIVSRLVEYAIILRDGPLTPWNHNIAAVAAAWLHGQPLYPLPVDGLYYGLLYGPLIYRILAAMQDLFGIGTPLAAVPGMVAEAASLVITWHATRRGGASPGAALFATVATAGLLLRMYPSVGFRTDPFLLLLSSLGLLATTWAPSMGQAMALGLCAGLATALKPSGGLYLGPALLAALPARPPVAAGRYLLLTGIACLAGALLPFVGTDTSPAGYLAYLAALKPKGMHGKELMENGLMTLLMSAPALFIPPAERRARGAMMAGLCLCVPVACVLGALDGAGVWHLLPFIPYTSLLVAIAATAQAGWSPRTLGQTMVILLIMADGARHAAREAAESVARAPQAERLHQAVVDFLSHHPDAAVAIAPRSGQLNREVAWLVGQGKPLILTRGSWIDLGKPEAIQLFIDRYLSRCNGLYWLGMGNPPFFPGRETPATVSAAFMAMYQPQSWGEGLEVWSCVPAPDEPPT</sequence>
<evidence type="ECO:0000256" key="1">
    <source>
        <dbReference type="SAM" id="Phobius"/>
    </source>
</evidence>
<keyword evidence="1" id="KW-0472">Membrane</keyword>
<protein>
    <recommendedName>
        <fullName evidence="4">Glycosyltransferase RgtA/B/C/D-like domain-containing protein</fullName>
    </recommendedName>
</protein>